<keyword evidence="2" id="KW-1185">Reference proteome</keyword>
<accession>A0ACC7P3X5</accession>
<dbReference type="Proteomes" id="UP001631969">
    <property type="component" value="Unassembled WGS sequence"/>
</dbReference>
<keyword evidence="1" id="KW-0012">Acyltransferase</keyword>
<organism evidence="1 2">
    <name type="scientific">Paenibacillus mesotrionivorans</name>
    <dbReference type="NCBI Taxonomy" id="3160968"/>
    <lineage>
        <taxon>Bacteria</taxon>
        <taxon>Bacillati</taxon>
        <taxon>Bacillota</taxon>
        <taxon>Bacilli</taxon>
        <taxon>Bacillales</taxon>
        <taxon>Paenibacillaceae</taxon>
        <taxon>Paenibacillus</taxon>
    </lineage>
</organism>
<proteinExistence type="predicted"/>
<protein>
    <submittedName>
        <fullName evidence="1">GNAT family N-acetyltransferase</fullName>
        <ecNumber evidence="1">2.3.1.-</ecNumber>
    </submittedName>
</protein>
<dbReference type="EMBL" id="JBJURJ010000018">
    <property type="protein sequence ID" value="MFM9331425.1"/>
    <property type="molecule type" value="Genomic_DNA"/>
</dbReference>
<sequence length="168" mass="19597">MSITFEKVSAFKRGTLLDLLTDAYSFDSRYEQAWYADWQTFDQFFYDNLQIADTCGFITVLHGEPIGFVSWDPRKRPEYVEIGHNCIALKHKGRGYGKLQLQEAVNRISQYEVKQITVTTNDDLIPAQHMYEAVGFSRYQVRRNANSDDFVNEHIDYVYPLNRCQSGE</sequence>
<gene>
    <name evidence="1" type="ORF">ACI1P1_24320</name>
</gene>
<dbReference type="EC" id="2.3.1.-" evidence="1"/>
<evidence type="ECO:0000313" key="1">
    <source>
        <dbReference type="EMBL" id="MFM9331425.1"/>
    </source>
</evidence>
<evidence type="ECO:0000313" key="2">
    <source>
        <dbReference type="Proteomes" id="UP001631969"/>
    </source>
</evidence>
<keyword evidence="1" id="KW-0808">Transferase</keyword>
<name>A0ACC7P3X5_9BACL</name>
<comment type="caution">
    <text evidence="1">The sequence shown here is derived from an EMBL/GenBank/DDBJ whole genome shotgun (WGS) entry which is preliminary data.</text>
</comment>
<reference evidence="1" key="1">
    <citation type="submission" date="2024-12" db="EMBL/GenBank/DDBJ databases">
        <authorList>
            <person name="Wu N."/>
        </authorList>
    </citation>
    <scope>NUCLEOTIDE SEQUENCE</scope>
    <source>
        <strain evidence="1">P15</strain>
    </source>
</reference>